<dbReference type="SUPFAM" id="SSF51735">
    <property type="entry name" value="NAD(P)-binding Rossmann-fold domains"/>
    <property type="match status" value="1"/>
</dbReference>
<evidence type="ECO:0000256" key="1">
    <source>
        <dbReference type="ARBA" id="ARBA00005854"/>
    </source>
</evidence>
<dbReference type="SUPFAM" id="SSF52283">
    <property type="entry name" value="Formate/glycerate dehydrogenase catalytic domain-like"/>
    <property type="match status" value="1"/>
</dbReference>
<dbReference type="EMBL" id="BJCF01000012">
    <property type="protein sequence ID" value="GCL41805.1"/>
    <property type="molecule type" value="Genomic_DNA"/>
</dbReference>
<comment type="caution">
    <text evidence="6">The sequence shown here is derived from an EMBL/GenBank/DDBJ whole genome shotgun (WGS) entry which is preliminary data.</text>
</comment>
<dbReference type="InterPro" id="IPR029753">
    <property type="entry name" value="D-isomer_DH_CS"/>
</dbReference>
<sequence>MKVLVTCPPMIGLIDTFKPVFSAKGIEVDCPHVVQTLSVEELKSLVPQYDGWIIGDDPATKEVFMAGKLGKLKAAVKWGVGVDNVDFVAAKELEIPIANTPRMFGTEVADIAVGYVIGLARQTFFIDRGVRLGKWLKPSGISLSEKTVALLGFGDIGRNTAKRLLAADMRVIAYDPYFQPAAGLETVESAQWPNRLDEADFIVLTCALTPDNWHILNKETLALAKRGLRIVNVARGPLIDEVALAEALASGQVYSVALDVFEVEPLPEESPLRQFEQCIFGSHNASNTVDAVHRASERAIALLFDFLGVS</sequence>
<feature type="domain" description="D-isomer specific 2-hydroxyacid dehydrogenase NAD-binding" evidence="5">
    <location>
        <begin position="114"/>
        <end position="285"/>
    </location>
</feature>
<dbReference type="Gene3D" id="3.40.50.720">
    <property type="entry name" value="NAD(P)-binding Rossmann-like Domain"/>
    <property type="match status" value="2"/>
</dbReference>
<dbReference type="Pfam" id="PF00389">
    <property type="entry name" value="2-Hacid_dh"/>
    <property type="match status" value="1"/>
</dbReference>
<evidence type="ECO:0000313" key="6">
    <source>
        <dbReference type="EMBL" id="GCL41805.1"/>
    </source>
</evidence>
<reference evidence="7" key="1">
    <citation type="submission" date="2019-02" db="EMBL/GenBank/DDBJ databases">
        <title>Draft genome sequence of Dolichospermum planctonicum NIES-80.</title>
        <authorList>
            <person name="Yamaguchi H."/>
            <person name="Suzuki S."/>
            <person name="Kawachi M."/>
        </authorList>
    </citation>
    <scope>NUCLEOTIDE SEQUENCE [LARGE SCALE GENOMIC DNA]</scope>
    <source>
        <strain evidence="7">NIES-80</strain>
    </source>
</reference>
<dbReference type="PROSITE" id="PS00671">
    <property type="entry name" value="D_2_HYDROXYACID_DH_3"/>
    <property type="match status" value="1"/>
</dbReference>
<evidence type="ECO:0000259" key="4">
    <source>
        <dbReference type="Pfam" id="PF00389"/>
    </source>
</evidence>
<accession>A0A480A9P9</accession>
<dbReference type="InterPro" id="IPR036291">
    <property type="entry name" value="NAD(P)-bd_dom_sf"/>
</dbReference>
<dbReference type="Pfam" id="PF02826">
    <property type="entry name" value="2-Hacid_dh_C"/>
    <property type="match status" value="1"/>
</dbReference>
<evidence type="ECO:0000259" key="5">
    <source>
        <dbReference type="Pfam" id="PF02826"/>
    </source>
</evidence>
<proteinExistence type="inferred from homology"/>
<dbReference type="Proteomes" id="UP000299367">
    <property type="component" value="Unassembled WGS sequence"/>
</dbReference>
<evidence type="ECO:0000256" key="2">
    <source>
        <dbReference type="ARBA" id="ARBA00023002"/>
    </source>
</evidence>
<gene>
    <name evidence="6" type="ORF">NIES80_15020</name>
</gene>
<feature type="domain" description="D-isomer specific 2-hydroxyacid dehydrogenase catalytic" evidence="4">
    <location>
        <begin position="19"/>
        <end position="305"/>
    </location>
</feature>
<name>A0A480A9P9_9CYAN</name>
<dbReference type="CDD" id="cd12172">
    <property type="entry name" value="PGDH_like_2"/>
    <property type="match status" value="1"/>
</dbReference>
<dbReference type="OrthoDB" id="9805416at2"/>
<organism evidence="6 7">
    <name type="scientific">Dolichospermum planctonicum</name>
    <dbReference type="NCBI Taxonomy" id="136072"/>
    <lineage>
        <taxon>Bacteria</taxon>
        <taxon>Bacillati</taxon>
        <taxon>Cyanobacteriota</taxon>
        <taxon>Cyanophyceae</taxon>
        <taxon>Nostocales</taxon>
        <taxon>Aphanizomenonaceae</taxon>
        <taxon>Dolichospermum</taxon>
    </lineage>
</organism>
<dbReference type="RefSeq" id="WP_137907488.1">
    <property type="nucleotide sequence ID" value="NZ_BJCF01000012.1"/>
</dbReference>
<evidence type="ECO:0000313" key="7">
    <source>
        <dbReference type="Proteomes" id="UP000299367"/>
    </source>
</evidence>
<dbReference type="AlphaFoldDB" id="A0A480A9P9"/>
<protein>
    <submittedName>
        <fullName evidence="6">Phosphoglycerate dehydrogenase</fullName>
    </submittedName>
</protein>
<dbReference type="GO" id="GO:0005829">
    <property type="term" value="C:cytosol"/>
    <property type="evidence" value="ECO:0007669"/>
    <property type="project" value="TreeGrafter"/>
</dbReference>
<comment type="similarity">
    <text evidence="1 3">Belongs to the D-isomer specific 2-hydroxyacid dehydrogenase family.</text>
</comment>
<dbReference type="PANTHER" id="PTHR10996">
    <property type="entry name" value="2-HYDROXYACID DEHYDROGENASE-RELATED"/>
    <property type="match status" value="1"/>
</dbReference>
<dbReference type="InterPro" id="IPR006140">
    <property type="entry name" value="D-isomer_DH_NAD-bd"/>
</dbReference>
<dbReference type="PANTHER" id="PTHR10996:SF283">
    <property type="entry name" value="GLYOXYLATE_HYDROXYPYRUVATE REDUCTASE B"/>
    <property type="match status" value="1"/>
</dbReference>
<evidence type="ECO:0000256" key="3">
    <source>
        <dbReference type="RuleBase" id="RU003719"/>
    </source>
</evidence>
<dbReference type="GO" id="GO:0016618">
    <property type="term" value="F:hydroxypyruvate reductase [NAD(P)H] activity"/>
    <property type="evidence" value="ECO:0007669"/>
    <property type="project" value="TreeGrafter"/>
</dbReference>
<dbReference type="InterPro" id="IPR050223">
    <property type="entry name" value="D-isomer_2-hydroxyacid_DH"/>
</dbReference>
<dbReference type="GO" id="GO:0030267">
    <property type="term" value="F:glyoxylate reductase (NADPH) activity"/>
    <property type="evidence" value="ECO:0007669"/>
    <property type="project" value="TreeGrafter"/>
</dbReference>
<dbReference type="GO" id="GO:0051287">
    <property type="term" value="F:NAD binding"/>
    <property type="evidence" value="ECO:0007669"/>
    <property type="project" value="InterPro"/>
</dbReference>
<keyword evidence="2 3" id="KW-0560">Oxidoreductase</keyword>
<dbReference type="InterPro" id="IPR006139">
    <property type="entry name" value="D-isomer_2_OHA_DH_cat_dom"/>
</dbReference>